<dbReference type="AlphaFoldDB" id="A0A8R7QI68"/>
<dbReference type="Proteomes" id="UP000015106">
    <property type="component" value="Chromosome 5"/>
</dbReference>
<feature type="region of interest" description="Disordered" evidence="1">
    <location>
        <begin position="9"/>
        <end position="31"/>
    </location>
</feature>
<accession>A0A8R7QI68</accession>
<proteinExistence type="predicted"/>
<reference evidence="2" key="3">
    <citation type="submission" date="2022-06" db="UniProtKB">
        <authorList>
            <consortium name="EnsemblPlants"/>
        </authorList>
    </citation>
    <scope>IDENTIFICATION</scope>
</reference>
<dbReference type="Gramene" id="TuG1812G0500005358.01.T03">
    <property type="protein sequence ID" value="TuG1812G0500005358.01.T03"/>
    <property type="gene ID" value="TuG1812G0500005358.01"/>
</dbReference>
<name>A0A8R7QI68_TRIUA</name>
<dbReference type="EnsemblPlants" id="TuG1812G0500005358.01.T03">
    <property type="protein sequence ID" value="TuG1812G0500005358.01.T03"/>
    <property type="gene ID" value="TuG1812G0500005358.01"/>
</dbReference>
<feature type="compositionally biased region" description="Low complexity" evidence="1">
    <location>
        <begin position="9"/>
        <end position="21"/>
    </location>
</feature>
<dbReference type="EnsemblPlants" id="TuG1812G0500005358.01.T04">
    <property type="protein sequence ID" value="TuG1812G0500005358.01.T04"/>
    <property type="gene ID" value="TuG1812G0500005358.01"/>
</dbReference>
<keyword evidence="3" id="KW-1185">Reference proteome</keyword>
<evidence type="ECO:0000313" key="2">
    <source>
        <dbReference type="EnsemblPlants" id="TuG1812G0500005358.01.T04"/>
    </source>
</evidence>
<dbReference type="Gramene" id="TuG1812G0500005358.01.T04">
    <property type="protein sequence ID" value="TuG1812G0500005358.01.T04"/>
    <property type="gene ID" value="TuG1812G0500005358.01"/>
</dbReference>
<evidence type="ECO:0000256" key="1">
    <source>
        <dbReference type="SAM" id="MobiDB-lite"/>
    </source>
</evidence>
<reference evidence="2" key="2">
    <citation type="submission" date="2018-03" db="EMBL/GenBank/DDBJ databases">
        <title>The Triticum urartu genome reveals the dynamic nature of wheat genome evolution.</title>
        <authorList>
            <person name="Ling H."/>
            <person name="Ma B."/>
            <person name="Shi X."/>
            <person name="Liu H."/>
            <person name="Dong L."/>
            <person name="Sun H."/>
            <person name="Cao Y."/>
            <person name="Gao Q."/>
            <person name="Zheng S."/>
            <person name="Li Y."/>
            <person name="Yu Y."/>
            <person name="Du H."/>
            <person name="Qi M."/>
            <person name="Li Y."/>
            <person name="Yu H."/>
            <person name="Cui Y."/>
            <person name="Wang N."/>
            <person name="Chen C."/>
            <person name="Wu H."/>
            <person name="Zhao Y."/>
            <person name="Zhang J."/>
            <person name="Li Y."/>
            <person name="Zhou W."/>
            <person name="Zhang B."/>
            <person name="Hu W."/>
            <person name="Eijk M."/>
            <person name="Tang J."/>
            <person name="Witsenboer H."/>
            <person name="Zhao S."/>
            <person name="Li Z."/>
            <person name="Zhang A."/>
            <person name="Wang D."/>
            <person name="Liang C."/>
        </authorList>
    </citation>
    <scope>NUCLEOTIDE SEQUENCE [LARGE SCALE GENOMIC DNA]</scope>
    <source>
        <strain evidence="2">cv. G1812</strain>
    </source>
</reference>
<reference evidence="3" key="1">
    <citation type="journal article" date="2013" name="Nature">
        <title>Draft genome of the wheat A-genome progenitor Triticum urartu.</title>
        <authorList>
            <person name="Ling H.Q."/>
            <person name="Zhao S."/>
            <person name="Liu D."/>
            <person name="Wang J."/>
            <person name="Sun H."/>
            <person name="Zhang C."/>
            <person name="Fan H."/>
            <person name="Li D."/>
            <person name="Dong L."/>
            <person name="Tao Y."/>
            <person name="Gao C."/>
            <person name="Wu H."/>
            <person name="Li Y."/>
            <person name="Cui Y."/>
            <person name="Guo X."/>
            <person name="Zheng S."/>
            <person name="Wang B."/>
            <person name="Yu K."/>
            <person name="Liang Q."/>
            <person name="Yang W."/>
            <person name="Lou X."/>
            <person name="Chen J."/>
            <person name="Feng M."/>
            <person name="Jian J."/>
            <person name="Zhang X."/>
            <person name="Luo G."/>
            <person name="Jiang Y."/>
            <person name="Liu J."/>
            <person name="Wang Z."/>
            <person name="Sha Y."/>
            <person name="Zhang B."/>
            <person name="Wu H."/>
            <person name="Tang D."/>
            <person name="Shen Q."/>
            <person name="Xue P."/>
            <person name="Zou S."/>
            <person name="Wang X."/>
            <person name="Liu X."/>
            <person name="Wang F."/>
            <person name="Yang Y."/>
            <person name="An X."/>
            <person name="Dong Z."/>
            <person name="Zhang K."/>
            <person name="Zhang X."/>
            <person name="Luo M.C."/>
            <person name="Dvorak J."/>
            <person name="Tong Y."/>
            <person name="Wang J."/>
            <person name="Yang H."/>
            <person name="Li Z."/>
            <person name="Wang D."/>
            <person name="Zhang A."/>
            <person name="Wang J."/>
        </authorList>
    </citation>
    <scope>NUCLEOTIDE SEQUENCE</scope>
    <source>
        <strain evidence="3">cv. G1812</strain>
    </source>
</reference>
<protein>
    <submittedName>
        <fullName evidence="2">Uncharacterized protein</fullName>
    </submittedName>
</protein>
<evidence type="ECO:0000313" key="3">
    <source>
        <dbReference type="Proteomes" id="UP000015106"/>
    </source>
</evidence>
<sequence>DLADGLLCATSSSPTTPAHTSRPPPPATRRLRHPRRCLSCNERRSSLHTRVAFKTTCAAWEPLAETASCCLYQLALPSRAPSISC</sequence>
<organism evidence="2 3">
    <name type="scientific">Triticum urartu</name>
    <name type="common">Red wild einkorn</name>
    <name type="synonym">Crithodium urartu</name>
    <dbReference type="NCBI Taxonomy" id="4572"/>
    <lineage>
        <taxon>Eukaryota</taxon>
        <taxon>Viridiplantae</taxon>
        <taxon>Streptophyta</taxon>
        <taxon>Embryophyta</taxon>
        <taxon>Tracheophyta</taxon>
        <taxon>Spermatophyta</taxon>
        <taxon>Magnoliopsida</taxon>
        <taxon>Liliopsida</taxon>
        <taxon>Poales</taxon>
        <taxon>Poaceae</taxon>
        <taxon>BOP clade</taxon>
        <taxon>Pooideae</taxon>
        <taxon>Triticodae</taxon>
        <taxon>Triticeae</taxon>
        <taxon>Triticinae</taxon>
        <taxon>Triticum</taxon>
    </lineage>
</organism>